<dbReference type="InterPro" id="IPR010359">
    <property type="entry name" value="IrrE_HExxH"/>
</dbReference>
<dbReference type="EMBL" id="PVYX01000001">
    <property type="protein sequence ID" value="PRX57524.1"/>
    <property type="molecule type" value="Genomic_DNA"/>
</dbReference>
<dbReference type="PANTHER" id="PTHR43236">
    <property type="entry name" value="ANTITOXIN HIGA1"/>
    <property type="match status" value="1"/>
</dbReference>
<name>A0A2T0MIW9_9FLAO</name>
<proteinExistence type="predicted"/>
<dbReference type="Pfam" id="PF06114">
    <property type="entry name" value="Peptidase_M78"/>
    <property type="match status" value="1"/>
</dbReference>
<dbReference type="InterPro" id="IPR052345">
    <property type="entry name" value="Rad_response_metalloprotease"/>
</dbReference>
<evidence type="ECO:0000313" key="3">
    <source>
        <dbReference type="Proteomes" id="UP000237640"/>
    </source>
</evidence>
<evidence type="ECO:0000259" key="1">
    <source>
        <dbReference type="Pfam" id="PF06114"/>
    </source>
</evidence>
<protein>
    <submittedName>
        <fullName evidence="2">Uncharacterized protein DUF955</fullName>
    </submittedName>
</protein>
<dbReference type="RefSeq" id="WP_106144412.1">
    <property type="nucleotide sequence ID" value="NZ_PVYX01000001.1"/>
</dbReference>
<evidence type="ECO:0000313" key="2">
    <source>
        <dbReference type="EMBL" id="PRX57524.1"/>
    </source>
</evidence>
<sequence length="173" mass="19877">MLNQKIERTTAQILQDLNITVPSEINVNKIAKHLGVDVKAVDMDYEISGLFVIKNSKPHIRYNKNESQKRQRFTIAHELGHFVLHRESKPLFVDKSKKIMYRDGDSTTGEFRQEREANAFAASLLMPKEFIQKAMAKAPKNTEDIVTYLANKFKVSEQAMNFRLANLGYVGLY</sequence>
<reference evidence="2 3" key="1">
    <citation type="submission" date="2018-03" db="EMBL/GenBank/DDBJ databases">
        <title>Genomic Encyclopedia of Archaeal and Bacterial Type Strains, Phase II (KMG-II): from individual species to whole genera.</title>
        <authorList>
            <person name="Goeker M."/>
        </authorList>
    </citation>
    <scope>NUCLEOTIDE SEQUENCE [LARGE SCALE GENOMIC DNA]</scope>
    <source>
        <strain evidence="2 3">DSM 25027</strain>
    </source>
</reference>
<dbReference type="PANTHER" id="PTHR43236:SF2">
    <property type="entry name" value="BLL0069 PROTEIN"/>
    <property type="match status" value="1"/>
</dbReference>
<dbReference type="Proteomes" id="UP000237640">
    <property type="component" value="Unassembled WGS sequence"/>
</dbReference>
<feature type="domain" description="IrrE N-terminal-like" evidence="1">
    <location>
        <begin position="31"/>
        <end position="164"/>
    </location>
</feature>
<dbReference type="AlphaFoldDB" id="A0A2T0MIW9"/>
<comment type="caution">
    <text evidence="2">The sequence shown here is derived from an EMBL/GenBank/DDBJ whole genome shotgun (WGS) entry which is preliminary data.</text>
</comment>
<accession>A0A2T0MIW9</accession>
<organism evidence="2 3">
    <name type="scientific">Flagellimonas meridianipacifica</name>
    <dbReference type="NCBI Taxonomy" id="1080225"/>
    <lineage>
        <taxon>Bacteria</taxon>
        <taxon>Pseudomonadati</taxon>
        <taxon>Bacteroidota</taxon>
        <taxon>Flavobacteriia</taxon>
        <taxon>Flavobacteriales</taxon>
        <taxon>Flavobacteriaceae</taxon>
        <taxon>Flagellimonas</taxon>
    </lineage>
</organism>
<dbReference type="OrthoDB" id="9794834at2"/>
<gene>
    <name evidence="2" type="ORF">CLV81_1529</name>
</gene>
<keyword evidence="3" id="KW-1185">Reference proteome</keyword>
<dbReference type="Gene3D" id="1.10.10.2910">
    <property type="match status" value="1"/>
</dbReference>